<dbReference type="STRING" id="1802630.A3H26_02025"/>
<reference evidence="1 2" key="1">
    <citation type="journal article" date="2016" name="Nat. Commun.">
        <title>Thousands of microbial genomes shed light on interconnected biogeochemical processes in an aquifer system.</title>
        <authorList>
            <person name="Anantharaman K."/>
            <person name="Brown C.T."/>
            <person name="Hug L.A."/>
            <person name="Sharon I."/>
            <person name="Castelle C.J."/>
            <person name="Probst A.J."/>
            <person name="Thomas B.C."/>
            <person name="Singh A."/>
            <person name="Wilkins M.J."/>
            <person name="Karaoz U."/>
            <person name="Brodie E.L."/>
            <person name="Williams K.H."/>
            <person name="Hubbard S.S."/>
            <person name="Banfield J.F."/>
        </authorList>
    </citation>
    <scope>NUCLEOTIDE SEQUENCE [LARGE SCALE GENOMIC DNA]</scope>
</reference>
<dbReference type="AlphaFoldDB" id="A0A1F4VKB2"/>
<gene>
    <name evidence="1" type="ORF">A3H26_02025</name>
</gene>
<sequence length="158" mass="17827">MGDKRTWPVWMKVEIGTHNNMASLLDVMSPFDSSIVVAAKANELLLDTPISRLRKRLQLAMVPPEVLDLPQYPNMRDVIAAGEKQGLVRCPGEVGPQLRRQYMNQPIGEFLNIVMTPIEDYRRVFRFFRICNDAGILILAGDIAISLGDNTKFVFVIP</sequence>
<proteinExistence type="predicted"/>
<evidence type="ECO:0000313" key="1">
    <source>
        <dbReference type="EMBL" id="OGC57756.1"/>
    </source>
</evidence>
<organism evidence="1 2">
    <name type="scientific">candidate division WWE3 bacterium RIFCSPLOWO2_12_FULL_36_10</name>
    <dbReference type="NCBI Taxonomy" id="1802630"/>
    <lineage>
        <taxon>Bacteria</taxon>
        <taxon>Katanobacteria</taxon>
    </lineage>
</organism>
<name>A0A1F4VKB2_UNCKA</name>
<protein>
    <submittedName>
        <fullName evidence="1">Uncharacterized protein</fullName>
    </submittedName>
</protein>
<evidence type="ECO:0000313" key="2">
    <source>
        <dbReference type="Proteomes" id="UP000177763"/>
    </source>
</evidence>
<dbReference type="EMBL" id="MEVN01000006">
    <property type="protein sequence ID" value="OGC57756.1"/>
    <property type="molecule type" value="Genomic_DNA"/>
</dbReference>
<comment type="caution">
    <text evidence="1">The sequence shown here is derived from an EMBL/GenBank/DDBJ whole genome shotgun (WGS) entry which is preliminary data.</text>
</comment>
<accession>A0A1F4VKB2</accession>
<dbReference type="Proteomes" id="UP000177763">
    <property type="component" value="Unassembled WGS sequence"/>
</dbReference>